<dbReference type="EMBL" id="BPLR01014198">
    <property type="protein sequence ID" value="GIY67087.1"/>
    <property type="molecule type" value="Genomic_DNA"/>
</dbReference>
<evidence type="ECO:0000259" key="2">
    <source>
        <dbReference type="PROSITE" id="PS50011"/>
    </source>
</evidence>
<comment type="caution">
    <text evidence="3">The sequence shown here is derived from an EMBL/GenBank/DDBJ whole genome shotgun (WGS) entry which is preliminary data.</text>
</comment>
<keyword evidence="4" id="KW-1185">Reference proteome</keyword>
<dbReference type="PANTHER" id="PTHR12984">
    <property type="entry name" value="SCY1-RELATED S/T PROTEIN KINASE-LIKE"/>
    <property type="match status" value="1"/>
</dbReference>
<dbReference type="Gene3D" id="1.10.510.10">
    <property type="entry name" value="Transferase(Phosphotransferase) domain 1"/>
    <property type="match status" value="1"/>
</dbReference>
<evidence type="ECO:0000313" key="3">
    <source>
        <dbReference type="EMBL" id="GIY67087.1"/>
    </source>
</evidence>
<feature type="domain" description="Protein kinase" evidence="2">
    <location>
        <begin position="1"/>
        <end position="71"/>
    </location>
</feature>
<dbReference type="InterPro" id="IPR011009">
    <property type="entry name" value="Kinase-like_dom_sf"/>
</dbReference>
<proteinExistence type="inferred from homology"/>
<comment type="similarity">
    <text evidence="1">Belongs to the protein kinase superfamily.</text>
</comment>
<reference evidence="3 4" key="1">
    <citation type="submission" date="2021-06" db="EMBL/GenBank/DDBJ databases">
        <title>Caerostris extrusa draft genome.</title>
        <authorList>
            <person name="Kono N."/>
            <person name="Arakawa K."/>
        </authorList>
    </citation>
    <scope>NUCLEOTIDE SEQUENCE [LARGE SCALE GENOMIC DNA]</scope>
</reference>
<dbReference type="SUPFAM" id="SSF56112">
    <property type="entry name" value="Protein kinase-like (PK-like)"/>
    <property type="match status" value="1"/>
</dbReference>
<dbReference type="PROSITE" id="PS50011">
    <property type="entry name" value="PROTEIN_KINASE_DOM"/>
    <property type="match status" value="1"/>
</dbReference>
<dbReference type="Proteomes" id="UP001054945">
    <property type="component" value="Unassembled WGS sequence"/>
</dbReference>
<accession>A0AAV4V9X4</accession>
<organism evidence="3 4">
    <name type="scientific">Caerostris extrusa</name>
    <name type="common">Bark spider</name>
    <name type="synonym">Caerostris bankana</name>
    <dbReference type="NCBI Taxonomy" id="172846"/>
    <lineage>
        <taxon>Eukaryota</taxon>
        <taxon>Metazoa</taxon>
        <taxon>Ecdysozoa</taxon>
        <taxon>Arthropoda</taxon>
        <taxon>Chelicerata</taxon>
        <taxon>Arachnida</taxon>
        <taxon>Araneae</taxon>
        <taxon>Araneomorphae</taxon>
        <taxon>Entelegynae</taxon>
        <taxon>Araneoidea</taxon>
        <taxon>Araneidae</taxon>
        <taxon>Caerostris</taxon>
    </lineage>
</organism>
<evidence type="ECO:0000256" key="1">
    <source>
        <dbReference type="ARBA" id="ARBA00038349"/>
    </source>
</evidence>
<dbReference type="GO" id="GO:0004672">
    <property type="term" value="F:protein kinase activity"/>
    <property type="evidence" value="ECO:0007669"/>
    <property type="project" value="InterPro"/>
</dbReference>
<dbReference type="AlphaFoldDB" id="A0AAV4V9X4"/>
<name>A0AAV4V9X4_CAEEX</name>
<gene>
    <name evidence="3" type="primary">X975_26866</name>
    <name evidence="3" type="ORF">CEXT_267971</name>
</gene>
<evidence type="ECO:0000313" key="4">
    <source>
        <dbReference type="Proteomes" id="UP001054945"/>
    </source>
</evidence>
<dbReference type="GO" id="GO:0005524">
    <property type="term" value="F:ATP binding"/>
    <property type="evidence" value="ECO:0007669"/>
    <property type="project" value="InterPro"/>
</dbReference>
<sequence length="71" mass="8163">MIHGNINPESILVNQSGVWKLAGFDFCIQLEKNPDFQNDQFSFGEINVELPPLCLPHLNYITPERIFGKFK</sequence>
<dbReference type="PANTHER" id="PTHR12984:SF6">
    <property type="entry name" value="SCY1-LIKE PROTEIN 2"/>
    <property type="match status" value="1"/>
</dbReference>
<dbReference type="InterPro" id="IPR051177">
    <property type="entry name" value="CIK-Related_Protein"/>
</dbReference>
<dbReference type="InterPro" id="IPR000719">
    <property type="entry name" value="Prot_kinase_dom"/>
</dbReference>
<protein>
    <submittedName>
        <fullName evidence="3">SCY1-like protein 2</fullName>
    </submittedName>
</protein>